<organism evidence="1 2">
    <name type="scientific">Xanthocytophaga flava</name>
    <dbReference type="NCBI Taxonomy" id="3048013"/>
    <lineage>
        <taxon>Bacteria</taxon>
        <taxon>Pseudomonadati</taxon>
        <taxon>Bacteroidota</taxon>
        <taxon>Cytophagia</taxon>
        <taxon>Cytophagales</taxon>
        <taxon>Rhodocytophagaceae</taxon>
        <taxon>Xanthocytophaga</taxon>
    </lineage>
</organism>
<dbReference type="Gene3D" id="2.60.40.1120">
    <property type="entry name" value="Carboxypeptidase-like, regulatory domain"/>
    <property type="match status" value="1"/>
</dbReference>
<evidence type="ECO:0008006" key="3">
    <source>
        <dbReference type="Google" id="ProtNLM"/>
    </source>
</evidence>
<dbReference type="Proteomes" id="UP001241110">
    <property type="component" value="Unassembled WGS sequence"/>
</dbReference>
<dbReference type="EMBL" id="JASJOS010000016">
    <property type="protein sequence ID" value="MDJ1484824.1"/>
    <property type="molecule type" value="Genomic_DNA"/>
</dbReference>
<evidence type="ECO:0000313" key="1">
    <source>
        <dbReference type="EMBL" id="MDJ1484824.1"/>
    </source>
</evidence>
<dbReference type="AlphaFoldDB" id="A0AAE3QXZ7"/>
<sequence>MRSLYTFILLCALVLFNACRKDDVDKEIVDPDPVTPDLEVKVTSTITGFVVDETNNPVVWATVNAGDQYIKTDEYGYFKIANVSVAKIAGLVKATKSGYIDGYKTVIPSADKESFVRIKLVPKKEIGTVEAVSGGTVTTTDGGKITLPENGIVNAKSGAAYSGNVHVTASWLNPASTEDLQMNIPGDARGTDSSGYLKALKAYSTIAVELTADNGQLLQIAEGKSATISLPIPSALSAEAPATIDLWRFDTTTGLWKKEGSATKTGDAYVGTVSHFSFWEAAEGVSFVNLSVRVVDASSQPLANVPVSINIAGLPKNAGHGRFGFTDANGYISGAVFANKDLVLDILTPCAISAYSHDFSTTSVDLDLGTLTGNLGQSQVTISGTVSNCENQPVASGHVQTYDGGFYNRIAISNGNFSYTGLACTNTDVNVIVVDNANYQQNAPKTVTLHSGVNNLGALTACGTSTLGVITYTYDGVTTTIEEPTDTLGAYLATPQNIWTQIVTLSDGANNSQKMSFQFDGGMALNSQHAINDVFCNAFPSGRGYWATPIQVTITEYGKVGGFISGNFSSQMLDFGDNSLHTLSCTFRVRRNN</sequence>
<accession>A0AAE3QXZ7</accession>
<reference evidence="1" key="1">
    <citation type="submission" date="2023-05" db="EMBL/GenBank/DDBJ databases">
        <authorList>
            <person name="Zhang X."/>
        </authorList>
    </citation>
    <scope>NUCLEOTIDE SEQUENCE</scope>
    <source>
        <strain evidence="1">YF14B1</strain>
    </source>
</reference>
<dbReference type="SUPFAM" id="SSF49464">
    <property type="entry name" value="Carboxypeptidase regulatory domain-like"/>
    <property type="match status" value="1"/>
</dbReference>
<dbReference type="RefSeq" id="WP_313986543.1">
    <property type="nucleotide sequence ID" value="NZ_JASJOS010000016.1"/>
</dbReference>
<name>A0AAE3QXZ7_9BACT</name>
<comment type="caution">
    <text evidence="1">The sequence shown here is derived from an EMBL/GenBank/DDBJ whole genome shotgun (WGS) entry which is preliminary data.</text>
</comment>
<evidence type="ECO:0000313" key="2">
    <source>
        <dbReference type="Proteomes" id="UP001241110"/>
    </source>
</evidence>
<proteinExistence type="predicted"/>
<dbReference type="InterPro" id="IPR008969">
    <property type="entry name" value="CarboxyPept-like_regulatory"/>
</dbReference>
<protein>
    <recommendedName>
        <fullName evidence="3">Carboxypeptidase regulatory-like domain-containing protein</fullName>
    </recommendedName>
</protein>
<gene>
    <name evidence="1" type="ORF">QNI16_30265</name>
</gene>